<sequence length="209" mass="23475">MKCDVVRDLLPSYADRLTSGESNREIDKHLKTCENCRQYYQEMTGEGPEILPKADVKDAALLAGMRKKRKRALLAAVIVILILAAGGLWTFIGYSVGSSKVLAEDVKLSYGRKEDTAYLEMEPRGGAFEFSSFTEKIQDSSGNIIGTRTRLKAQRFRKGWFVKGSMGWKNEIEGGDYICEWVLEFSDKTLTIRNGKLISEKDTTSLPQD</sequence>
<protein>
    <recommendedName>
        <fullName evidence="2">Putative zinc-finger domain-containing protein</fullName>
    </recommendedName>
</protein>
<name>A0A1C7ICI2_9FIRM</name>
<organism evidence="3 4">
    <name type="scientific">Blautia pseudococcoides</name>
    <dbReference type="NCBI Taxonomy" id="1796616"/>
    <lineage>
        <taxon>Bacteria</taxon>
        <taxon>Bacillati</taxon>
        <taxon>Bacillota</taxon>
        <taxon>Clostridia</taxon>
        <taxon>Lachnospirales</taxon>
        <taxon>Lachnospiraceae</taxon>
        <taxon>Blautia</taxon>
    </lineage>
</organism>
<dbReference type="Proteomes" id="UP000092574">
    <property type="component" value="Chromosome"/>
</dbReference>
<dbReference type="OrthoDB" id="6194834at2"/>
<evidence type="ECO:0000259" key="2">
    <source>
        <dbReference type="Pfam" id="PF13490"/>
    </source>
</evidence>
<proteinExistence type="predicted"/>
<evidence type="ECO:0000313" key="3">
    <source>
        <dbReference type="EMBL" id="ANU77396.1"/>
    </source>
</evidence>
<feature type="transmembrane region" description="Helical" evidence="1">
    <location>
        <begin position="72"/>
        <end position="92"/>
    </location>
</feature>
<dbReference type="InterPro" id="IPR027383">
    <property type="entry name" value="Znf_put"/>
</dbReference>
<keyword evidence="1" id="KW-0472">Membrane</keyword>
<keyword evidence="1" id="KW-1133">Transmembrane helix</keyword>
<keyword evidence="4" id="KW-1185">Reference proteome</keyword>
<dbReference type="RefSeq" id="WP_065543524.1">
    <property type="nucleotide sequence ID" value="NZ_CP015405.2"/>
</dbReference>
<accession>A0A1C7ICI2</accession>
<dbReference type="STRING" id="1796616.A4V09_17590"/>
<dbReference type="EMBL" id="CP015405">
    <property type="protein sequence ID" value="ANU77396.1"/>
    <property type="molecule type" value="Genomic_DNA"/>
</dbReference>
<keyword evidence="1" id="KW-0812">Transmembrane</keyword>
<feature type="domain" description="Putative zinc-finger" evidence="2">
    <location>
        <begin position="3"/>
        <end position="37"/>
    </location>
</feature>
<dbReference type="AlphaFoldDB" id="A0A1C7ICI2"/>
<gene>
    <name evidence="3" type="ORF">A4V09_17590</name>
</gene>
<evidence type="ECO:0000313" key="4">
    <source>
        <dbReference type="Proteomes" id="UP000092574"/>
    </source>
</evidence>
<dbReference type="Pfam" id="PF13490">
    <property type="entry name" value="zf-HC2"/>
    <property type="match status" value="1"/>
</dbReference>
<evidence type="ECO:0000256" key="1">
    <source>
        <dbReference type="SAM" id="Phobius"/>
    </source>
</evidence>
<dbReference type="KEGG" id="byl:A4V09_17590"/>
<reference evidence="3" key="1">
    <citation type="submission" date="2017-04" db="EMBL/GenBank/DDBJ databases">
        <title>Complete Genome Sequences of Twelve Strains of a Stable Defined Moderately Diverse Mouse Microbiota 2 (sDMDMm2).</title>
        <authorList>
            <person name="Uchimura Y."/>
            <person name="Wyss M."/>
            <person name="Brugiroux S."/>
            <person name="Limenitakis J.P."/>
            <person name="Stecher B."/>
            <person name="McCoy K.D."/>
            <person name="Macpherson A.J."/>
        </authorList>
    </citation>
    <scope>NUCLEOTIDE SEQUENCE</scope>
    <source>
        <strain evidence="3">YL58</strain>
    </source>
</reference>